<dbReference type="RefSeq" id="XP_018152200.1">
    <property type="nucleotide sequence ID" value="XM_018307783.1"/>
</dbReference>
<dbReference type="EMBL" id="LTAN01000009">
    <property type="protein sequence ID" value="OBR03682.1"/>
    <property type="molecule type" value="Genomic_DNA"/>
</dbReference>
<organism evidence="1 2">
    <name type="scientific">Colletotrichum higginsianum (strain IMI 349063)</name>
    <name type="common">Crucifer anthracnose fungus</name>
    <dbReference type="NCBI Taxonomy" id="759273"/>
    <lineage>
        <taxon>Eukaryota</taxon>
        <taxon>Fungi</taxon>
        <taxon>Dikarya</taxon>
        <taxon>Ascomycota</taxon>
        <taxon>Pezizomycotina</taxon>
        <taxon>Sordariomycetes</taxon>
        <taxon>Hypocreomycetidae</taxon>
        <taxon>Glomerellales</taxon>
        <taxon>Glomerellaceae</taxon>
        <taxon>Colletotrichum</taxon>
        <taxon>Colletotrichum destructivum species complex</taxon>
    </lineage>
</organism>
<dbReference type="AlphaFoldDB" id="A0A1B7XV67"/>
<protein>
    <submittedName>
        <fullName evidence="1">Regulator of g-protein signaling</fullName>
    </submittedName>
</protein>
<name>A0A1B7XV67_COLHI</name>
<dbReference type="GeneID" id="28871890"/>
<evidence type="ECO:0000313" key="1">
    <source>
        <dbReference type="EMBL" id="OBR03682.1"/>
    </source>
</evidence>
<sequence length="286" mass="30885">MPSTTSTTPATSSSHLPLDGFSRVRHLFNPWEEPHPGKRLPLTVAEEASRDSEKVALAGSQHIDGGCNGGMTAKELNPYRNSRPWLVRRPIRVRSRTPAPLKITTEIADDAKLESMPPVQNVVVPSPAMATPAIPAAIPEADGKKPDAEAMAVPAAAAAAAAADVKSSELPLPMSPPIDCQFTDFSNLLGISVQSPPDEEAVPVVQSENGSYCHAAPDEDIYGWDAELERQSQHSSPTLSCPYDQDYQYRRTSMTKRSLLHRVFSMGNAPKDFDSVDIRRASSTSS</sequence>
<comment type="caution">
    <text evidence="1">The sequence shown here is derived from an EMBL/GenBank/DDBJ whole genome shotgun (WGS) entry which is preliminary data.</text>
</comment>
<reference evidence="2" key="1">
    <citation type="journal article" date="2017" name="BMC Genomics">
        <title>Gapless genome assembly of Colletotrichum higginsianum reveals chromosome structure and association of transposable elements with secondary metabolite gene clusters.</title>
        <authorList>
            <person name="Dallery J.-F."/>
            <person name="Lapalu N."/>
            <person name="Zampounis A."/>
            <person name="Pigne S."/>
            <person name="Luyten I."/>
            <person name="Amselem J."/>
            <person name="Wittenberg A.H.J."/>
            <person name="Zhou S."/>
            <person name="de Queiroz M.V."/>
            <person name="Robin G.P."/>
            <person name="Auger A."/>
            <person name="Hainaut M."/>
            <person name="Henrissat B."/>
            <person name="Kim K.-T."/>
            <person name="Lee Y.-H."/>
            <person name="Lespinet O."/>
            <person name="Schwartz D.C."/>
            <person name="Thon M.R."/>
            <person name="O'Connell R.J."/>
        </authorList>
    </citation>
    <scope>NUCLEOTIDE SEQUENCE [LARGE SCALE GENOMIC DNA]</scope>
    <source>
        <strain evidence="2">IMI 349063</strain>
    </source>
</reference>
<accession>A0A1B7XV67</accession>
<dbReference type="OrthoDB" id="10266999at2759"/>
<dbReference type="KEGG" id="chig:CH63R_12809"/>
<proteinExistence type="predicted"/>
<evidence type="ECO:0000313" key="2">
    <source>
        <dbReference type="Proteomes" id="UP000092177"/>
    </source>
</evidence>
<dbReference type="VEuPathDB" id="FungiDB:CH63R_12809"/>
<keyword evidence="2" id="KW-1185">Reference proteome</keyword>
<gene>
    <name evidence="1" type="ORF">CH63R_12809</name>
</gene>
<dbReference type="Proteomes" id="UP000092177">
    <property type="component" value="Chromosome 9"/>
</dbReference>